<accession>A0A6P2VUA8</accession>
<evidence type="ECO:0000256" key="1">
    <source>
        <dbReference type="SAM" id="MobiDB-lite"/>
    </source>
</evidence>
<dbReference type="Pfam" id="PF07007">
    <property type="entry name" value="LprI"/>
    <property type="match status" value="2"/>
</dbReference>
<feature type="compositionally biased region" description="Low complexity" evidence="1">
    <location>
        <begin position="185"/>
        <end position="197"/>
    </location>
</feature>
<feature type="domain" description="Lysozyme inhibitor LprI-like N-terminal" evidence="2">
    <location>
        <begin position="63"/>
        <end position="148"/>
    </location>
</feature>
<dbReference type="AlphaFoldDB" id="A0A6P2VUA8"/>
<feature type="region of interest" description="Disordered" evidence="1">
    <location>
        <begin position="163"/>
        <end position="200"/>
    </location>
</feature>
<organism evidence="3 4">
    <name type="scientific">Burkholderia lata (strain ATCC 17760 / DSM 23089 / LMG 22485 / NCIMB 9086 / R18194 / 383)</name>
    <dbReference type="NCBI Taxonomy" id="482957"/>
    <lineage>
        <taxon>Bacteria</taxon>
        <taxon>Pseudomonadati</taxon>
        <taxon>Pseudomonadota</taxon>
        <taxon>Betaproteobacteria</taxon>
        <taxon>Burkholderiales</taxon>
        <taxon>Burkholderiaceae</taxon>
        <taxon>Burkholderia</taxon>
        <taxon>Burkholderia cepacia complex</taxon>
    </lineage>
</organism>
<reference evidence="3 4" key="1">
    <citation type="submission" date="2019-09" db="EMBL/GenBank/DDBJ databases">
        <authorList>
            <person name="Depoorter E."/>
        </authorList>
    </citation>
    <scope>NUCLEOTIDE SEQUENCE [LARGE SCALE GENOMIC DNA]</scope>
    <source>
        <strain evidence="3">R-39750</strain>
    </source>
</reference>
<sequence>MATHGRIQAMRAAVAALVVWAAGSAGLAGLAGVGVAHAEVAAADPIDVAMRQCLARRDRSSPAGQIQCMGEAQQQWQAVMDGAYQRLLKDAPADAKRGWQDSQRHWLTWRKDEVHLLKAVYDTTRGTSYAMSSADLQLQPVRDRALALRGAADRYAPPPAAVPVAATSGAQGGASDAPSAAQGVAKPNAKPANAPRDPAVRRVRPCDQDAACEHALFDLNRYYQKLRRKMPAHSAATLVRAQRAWVGFRDATAPLVGEDGRVDLIGARIATMKRLSETAGNK</sequence>
<dbReference type="Gene3D" id="1.20.1270.180">
    <property type="match status" value="2"/>
</dbReference>
<protein>
    <recommendedName>
        <fullName evidence="2">Lysozyme inhibitor LprI-like N-terminal domain-containing protein</fullName>
    </recommendedName>
</protein>
<name>A0A6P2VUA8_BURL3</name>
<dbReference type="Proteomes" id="UP000494110">
    <property type="component" value="Unassembled WGS sequence"/>
</dbReference>
<evidence type="ECO:0000313" key="4">
    <source>
        <dbReference type="Proteomes" id="UP000494110"/>
    </source>
</evidence>
<dbReference type="RefSeq" id="WP_175011575.1">
    <property type="nucleotide sequence ID" value="NZ_CABVQN010000005.1"/>
</dbReference>
<evidence type="ECO:0000313" key="3">
    <source>
        <dbReference type="EMBL" id="VWC84869.1"/>
    </source>
</evidence>
<feature type="domain" description="Lysozyme inhibitor LprI-like N-terminal" evidence="2">
    <location>
        <begin position="218"/>
        <end position="258"/>
    </location>
</feature>
<evidence type="ECO:0000259" key="2">
    <source>
        <dbReference type="Pfam" id="PF07007"/>
    </source>
</evidence>
<gene>
    <name evidence="3" type="ORF">BLA39750_01457</name>
</gene>
<proteinExistence type="predicted"/>
<dbReference type="EMBL" id="CABVQN010000005">
    <property type="protein sequence ID" value="VWC84869.1"/>
    <property type="molecule type" value="Genomic_DNA"/>
</dbReference>
<dbReference type="InterPro" id="IPR009739">
    <property type="entry name" value="LprI-like_N"/>
</dbReference>